<gene>
    <name evidence="3" type="ORF">BDW02DRAFT_473363</name>
</gene>
<dbReference type="AlphaFoldDB" id="A0A6A5K2Z7"/>
<keyword evidence="4" id="KW-1185">Reference proteome</keyword>
<dbReference type="InterPro" id="IPR001841">
    <property type="entry name" value="Znf_RING"/>
</dbReference>
<proteinExistence type="predicted"/>
<evidence type="ECO:0000313" key="3">
    <source>
        <dbReference type="EMBL" id="KAF1828854.1"/>
    </source>
</evidence>
<dbReference type="Proteomes" id="UP000800040">
    <property type="component" value="Unassembled WGS sequence"/>
</dbReference>
<keyword evidence="1" id="KW-0862">Zinc</keyword>
<evidence type="ECO:0000313" key="4">
    <source>
        <dbReference type="Proteomes" id="UP000800040"/>
    </source>
</evidence>
<dbReference type="SUPFAM" id="SSF57850">
    <property type="entry name" value="RING/U-box"/>
    <property type="match status" value="1"/>
</dbReference>
<protein>
    <recommendedName>
        <fullName evidence="2">RING-type domain-containing protein</fullName>
    </recommendedName>
</protein>
<feature type="domain" description="RING-type" evidence="2">
    <location>
        <begin position="36"/>
        <end position="98"/>
    </location>
</feature>
<name>A0A6A5K2Z7_9PLEO</name>
<reference evidence="3" key="1">
    <citation type="submission" date="2020-01" db="EMBL/GenBank/DDBJ databases">
        <authorList>
            <consortium name="DOE Joint Genome Institute"/>
            <person name="Haridas S."/>
            <person name="Albert R."/>
            <person name="Binder M."/>
            <person name="Bloem J."/>
            <person name="Labutti K."/>
            <person name="Salamov A."/>
            <person name="Andreopoulos B."/>
            <person name="Baker S.E."/>
            <person name="Barry K."/>
            <person name="Bills G."/>
            <person name="Bluhm B.H."/>
            <person name="Cannon C."/>
            <person name="Castanera R."/>
            <person name="Culley D.E."/>
            <person name="Daum C."/>
            <person name="Ezra D."/>
            <person name="Gonzalez J.B."/>
            <person name="Henrissat B."/>
            <person name="Kuo A."/>
            <person name="Liang C."/>
            <person name="Lipzen A."/>
            <person name="Lutzoni F."/>
            <person name="Magnuson J."/>
            <person name="Mondo S."/>
            <person name="Nolan M."/>
            <person name="Ohm R."/>
            <person name="Pangilinan J."/>
            <person name="Park H.-J."/>
            <person name="Ramirez L."/>
            <person name="Alfaro M."/>
            <person name="Sun H."/>
            <person name="Tritt A."/>
            <person name="Yoshinaga Y."/>
            <person name="Zwiers L.-H."/>
            <person name="Turgeon B.G."/>
            <person name="Goodwin S.B."/>
            <person name="Spatafora J.W."/>
            <person name="Crous P.W."/>
            <person name="Grigoriev I.V."/>
        </authorList>
    </citation>
    <scope>NUCLEOTIDE SEQUENCE</scope>
    <source>
        <strain evidence="3">P77</strain>
    </source>
</reference>
<feature type="non-terminal residue" evidence="3">
    <location>
        <position position="1"/>
    </location>
</feature>
<dbReference type="PROSITE" id="PS50089">
    <property type="entry name" value="ZF_RING_2"/>
    <property type="match status" value="1"/>
</dbReference>
<evidence type="ECO:0000259" key="2">
    <source>
        <dbReference type="PROSITE" id="PS50089"/>
    </source>
</evidence>
<feature type="non-terminal residue" evidence="3">
    <location>
        <position position="238"/>
    </location>
</feature>
<organism evidence="3 4">
    <name type="scientific">Decorospora gaudefroyi</name>
    <dbReference type="NCBI Taxonomy" id="184978"/>
    <lineage>
        <taxon>Eukaryota</taxon>
        <taxon>Fungi</taxon>
        <taxon>Dikarya</taxon>
        <taxon>Ascomycota</taxon>
        <taxon>Pezizomycotina</taxon>
        <taxon>Dothideomycetes</taxon>
        <taxon>Pleosporomycetidae</taxon>
        <taxon>Pleosporales</taxon>
        <taxon>Pleosporineae</taxon>
        <taxon>Pleosporaceae</taxon>
        <taxon>Decorospora</taxon>
    </lineage>
</organism>
<dbReference type="InterPro" id="IPR013083">
    <property type="entry name" value="Znf_RING/FYVE/PHD"/>
</dbReference>
<evidence type="ECO:0000256" key="1">
    <source>
        <dbReference type="PROSITE-ProRule" id="PRU00175"/>
    </source>
</evidence>
<dbReference type="GO" id="GO:0008270">
    <property type="term" value="F:zinc ion binding"/>
    <property type="evidence" value="ECO:0007669"/>
    <property type="project" value="UniProtKB-KW"/>
</dbReference>
<keyword evidence="1" id="KW-0863">Zinc-finger</keyword>
<dbReference type="EMBL" id="ML975490">
    <property type="protein sequence ID" value="KAF1828854.1"/>
    <property type="molecule type" value="Genomic_DNA"/>
</dbReference>
<sequence length="238" mass="26458">PPSSAQPLPSLLRYTDHDLMANAHIHNQPPNPHATCPICMLSWYRPIPSTTNMTSQSSATATRSTFLPLTPCGHWLHYRCLIQQTTHQPAKTTCPTCHTPLYAHEGITVLTLTTRTRLAPPGLTDPNLHTDLSTIDAIVSHHFFHQLNLPSPFADRSPQLVHVYHRVMNDLAARRLPQSVWLGFSTEVGYLLFGVFVGVRMERWLGEGHGGIVGTEGWCGFEVGRAWLRVRVLGAVHG</sequence>
<dbReference type="Gene3D" id="3.30.40.10">
    <property type="entry name" value="Zinc/RING finger domain, C3HC4 (zinc finger)"/>
    <property type="match status" value="1"/>
</dbReference>
<accession>A0A6A5K2Z7</accession>
<dbReference type="OrthoDB" id="3793888at2759"/>
<dbReference type="SMART" id="SM00184">
    <property type="entry name" value="RING"/>
    <property type="match status" value="1"/>
</dbReference>
<keyword evidence="1" id="KW-0479">Metal-binding</keyword>